<name>A0ABP6FR52_9ACTN</name>
<evidence type="ECO:0000313" key="1">
    <source>
        <dbReference type="EMBL" id="GAA2696303.1"/>
    </source>
</evidence>
<reference evidence="2" key="1">
    <citation type="journal article" date="2019" name="Int. J. Syst. Evol. Microbiol.">
        <title>The Global Catalogue of Microorganisms (GCM) 10K type strain sequencing project: providing services to taxonomists for standard genome sequencing and annotation.</title>
        <authorList>
            <consortium name="The Broad Institute Genomics Platform"/>
            <consortium name="The Broad Institute Genome Sequencing Center for Infectious Disease"/>
            <person name="Wu L."/>
            <person name="Ma J."/>
        </authorList>
    </citation>
    <scope>NUCLEOTIDE SEQUENCE [LARGE SCALE GENOMIC DNA]</scope>
    <source>
        <strain evidence="2">JCM 6835</strain>
    </source>
</reference>
<comment type="caution">
    <text evidence="1">The sequence shown here is derived from an EMBL/GenBank/DDBJ whole genome shotgun (WGS) entry which is preliminary data.</text>
</comment>
<organism evidence="1 2">
    <name type="scientific">Nonomuraea recticatena</name>
    <dbReference type="NCBI Taxonomy" id="46178"/>
    <lineage>
        <taxon>Bacteria</taxon>
        <taxon>Bacillati</taxon>
        <taxon>Actinomycetota</taxon>
        <taxon>Actinomycetes</taxon>
        <taxon>Streptosporangiales</taxon>
        <taxon>Streptosporangiaceae</taxon>
        <taxon>Nonomuraea</taxon>
    </lineage>
</organism>
<dbReference type="Proteomes" id="UP001501666">
    <property type="component" value="Unassembled WGS sequence"/>
</dbReference>
<protein>
    <submittedName>
        <fullName evidence="1">Uncharacterized protein</fullName>
    </submittedName>
</protein>
<dbReference type="EMBL" id="BAAATE010000043">
    <property type="protein sequence ID" value="GAA2696303.1"/>
    <property type="molecule type" value="Genomic_DNA"/>
</dbReference>
<sequence length="524" mass="57325">MEIIDVYCQHVGFGDGPQLSSTAETAVVCYPMECEPPEIVEYLAAAGHDRTVVRIFAGWTAWLPECTQLYRVGSVPALRRIEELCTRVLGEPGRPGSLWQAFHDLPGENVLPAGTEADVQGEAWPIALDIPRAIALTFVGQLVIALVALVEATGAEADVVRLREVTEAWEAVGEFAKESDTAILAQAWLSLDDPGRALPYVRHSYAVDPDNPSARAAMRMFYVISGDDELAAQVALQTDTEDVGMSLRWLVLAAVDLVEADDSDLLDQILDLLSQAGMDMGDLLRCVVEGRRGPVRPDAAWARLREHLATVDSTTTVRKLRYLIEAAYQRGETDYAMRRAHVIRAKQVIRRPVHHRDRAAVEAVTLGRDPAERGLTARLNNRAQLWSADGRPDDPLLGLCLVAAERWAGSAPAGISAEALELIECSRALAGRAAAVLLRGTRHCAVCRDSFMVERLSVCGACHRLFCEDCARHPTFRLRCRCGGDLAHPSLRKREWTQVLTSSPDRPGIAAAFSGGAARLRNDF</sequence>
<gene>
    <name evidence="1" type="ORF">GCM10010412_090050</name>
</gene>
<accession>A0ABP6FR52</accession>
<dbReference type="RefSeq" id="WP_346155831.1">
    <property type="nucleotide sequence ID" value="NZ_BAAATE010000043.1"/>
</dbReference>
<proteinExistence type="predicted"/>
<keyword evidence="2" id="KW-1185">Reference proteome</keyword>
<evidence type="ECO:0000313" key="2">
    <source>
        <dbReference type="Proteomes" id="UP001501666"/>
    </source>
</evidence>